<dbReference type="InterPro" id="IPR017853">
    <property type="entry name" value="GH"/>
</dbReference>
<accession>B9L4J7</accession>
<comment type="similarity">
    <text evidence="1">Belongs to the glycosyl hydrolase 20 family.</text>
</comment>
<proteinExistence type="inferred from homology"/>
<dbReference type="eggNOG" id="COG3525">
    <property type="taxonomic scope" value="Bacteria"/>
</dbReference>
<keyword evidence="2 5" id="KW-0378">Hydrolase</keyword>
<dbReference type="Pfam" id="PF00728">
    <property type="entry name" value="Glyco_hydro_20"/>
    <property type="match status" value="1"/>
</dbReference>
<keyword evidence="3" id="KW-0175">Coiled coil</keyword>
<geneLocation type="plasmid" evidence="6">
    <name>Tros</name>
</geneLocation>
<dbReference type="GO" id="GO:0004563">
    <property type="term" value="F:beta-N-acetylhexosaminidase activity"/>
    <property type="evidence" value="ECO:0007669"/>
    <property type="project" value="UniProtKB-ARBA"/>
</dbReference>
<evidence type="ECO:0000256" key="3">
    <source>
        <dbReference type="SAM" id="Coils"/>
    </source>
</evidence>
<dbReference type="InterPro" id="IPR015883">
    <property type="entry name" value="Glyco_hydro_20_cat"/>
</dbReference>
<evidence type="ECO:0000259" key="4">
    <source>
        <dbReference type="Pfam" id="PF00728"/>
    </source>
</evidence>
<feature type="domain" description="Glycoside hydrolase family 20 catalytic" evidence="4">
    <location>
        <begin position="5"/>
        <end position="214"/>
    </location>
</feature>
<dbReference type="GO" id="GO:0005975">
    <property type="term" value="P:carbohydrate metabolic process"/>
    <property type="evidence" value="ECO:0007669"/>
    <property type="project" value="InterPro"/>
</dbReference>
<dbReference type="Gene3D" id="3.20.20.80">
    <property type="entry name" value="Glycosidases"/>
    <property type="match status" value="1"/>
</dbReference>
<dbReference type="PANTHER" id="PTHR21040">
    <property type="entry name" value="BCDNA.GH04120"/>
    <property type="match status" value="1"/>
</dbReference>
<dbReference type="CDD" id="cd06565">
    <property type="entry name" value="GH20_GcnA-like"/>
    <property type="match status" value="1"/>
</dbReference>
<dbReference type="Proteomes" id="UP000000447">
    <property type="component" value="Plasmid unnamed"/>
</dbReference>
<feature type="coiled-coil region" evidence="3">
    <location>
        <begin position="436"/>
        <end position="463"/>
    </location>
</feature>
<reference evidence="5 6" key="1">
    <citation type="journal article" date="2009" name="PLoS ONE">
        <title>Complete genome sequence of the aerobic CO-oxidizing thermophile Thermomicrobium roseum.</title>
        <authorList>
            <person name="Wu D."/>
            <person name="Raymond J."/>
            <person name="Wu M."/>
            <person name="Chatterji S."/>
            <person name="Ren Q."/>
            <person name="Graham J.E."/>
            <person name="Bryant D.A."/>
            <person name="Robb F."/>
            <person name="Colman A."/>
            <person name="Tallon L.J."/>
            <person name="Badger J.H."/>
            <person name="Madupu R."/>
            <person name="Ward N.L."/>
            <person name="Eisen J.A."/>
        </authorList>
    </citation>
    <scope>NUCLEOTIDE SEQUENCE [LARGE SCALE GENOMIC DNA]</scope>
    <source>
        <strain evidence="6">ATCC 27502 / DSM 5159 / P-2</strain>
        <plasmid evidence="5">unnamed</plasmid>
    </source>
</reference>
<sequence length="560" mass="63314">MLPNRGVMLDVSRGKVPTLETLFRLVENLAAYKYNHVQLYIEHPFHFPSHPEIGAGSDPLTADDILALDEHCRAHHVELVPNLQSFGHLRRLLSLPRYAHLDEVGWQWSLTPAREETYQLLDELYADFLPNFTSSWLNVDCDETWDLGTGQSRALAERLGKGRLYLQHILRVRDLAAKYGRRIMVWADILLHFPDLVAELTDDIVLLDWWYEAQDHYPSAVLLGSLGRTFWVCPGTSSWNTLFPRIENAIGNIRTFVRDGLAAGASGMLLTDWGDYGHYQLLSLSWYPYLFGAAVAWSGPDIELDHFDRAFALLFLDRPADDASVRAIHRLGRAVTLPSLGLPNRSNSALALFDEPLAGRLIERTDPHDLEELAEAARAALRAWVALPDAQLRHDYTFTARLVVFAAEKLLASQRVRRLLGSLPDPADENGRSRGLTQLDEAIARLDAQRSLLERLAREFEQRWLAHARRSEIHQTLDRFTALGQRYQAAIAWLREQRERYASGLPVDATLATYSPGPYHPLWEEGVQKLLELVRLAGPDSLPAQLRESLEREGLLGGAG</sequence>
<evidence type="ECO:0000256" key="1">
    <source>
        <dbReference type="ARBA" id="ARBA00006285"/>
    </source>
</evidence>
<dbReference type="CAZy" id="GH20">
    <property type="family name" value="Glycoside Hydrolase Family 20"/>
</dbReference>
<organism evidence="5 6">
    <name type="scientific">Thermomicrobium roseum (strain ATCC 27502 / DSM 5159 / P-2)</name>
    <dbReference type="NCBI Taxonomy" id="309801"/>
    <lineage>
        <taxon>Bacteria</taxon>
        <taxon>Pseudomonadati</taxon>
        <taxon>Thermomicrobiota</taxon>
        <taxon>Thermomicrobia</taxon>
        <taxon>Thermomicrobiales</taxon>
        <taxon>Thermomicrobiaceae</taxon>
        <taxon>Thermomicrobium</taxon>
    </lineage>
</organism>
<dbReference type="SUPFAM" id="SSF51445">
    <property type="entry name" value="(Trans)glycosidases"/>
    <property type="match status" value="1"/>
</dbReference>
<dbReference type="AlphaFoldDB" id="B9L4J7"/>
<protein>
    <submittedName>
        <fullName evidence="5">Glycoside hydrolase family 20</fullName>
    </submittedName>
</protein>
<dbReference type="InterPro" id="IPR038901">
    <property type="entry name" value="HEXDC-like"/>
</dbReference>
<dbReference type="PANTHER" id="PTHR21040:SF8">
    <property type="entry name" value="BCDNA.GH04120"/>
    <property type="match status" value="1"/>
</dbReference>
<dbReference type="KEGG" id="tro:trd_A0711"/>
<gene>
    <name evidence="5" type="ordered locus">trd_A0711</name>
</gene>
<keyword evidence="6" id="KW-1185">Reference proteome</keyword>
<name>B9L4J7_THERP</name>
<dbReference type="HOGENOM" id="CLU_020160_1_0_0"/>
<evidence type="ECO:0000256" key="2">
    <source>
        <dbReference type="ARBA" id="ARBA00022801"/>
    </source>
</evidence>
<dbReference type="EMBL" id="CP001276">
    <property type="protein sequence ID" value="ACM06734.1"/>
    <property type="molecule type" value="Genomic_DNA"/>
</dbReference>
<keyword evidence="5" id="KW-0614">Plasmid</keyword>
<evidence type="ECO:0000313" key="6">
    <source>
        <dbReference type="Proteomes" id="UP000000447"/>
    </source>
</evidence>
<evidence type="ECO:0000313" key="5">
    <source>
        <dbReference type="EMBL" id="ACM06734.1"/>
    </source>
</evidence>